<feature type="transmembrane region" description="Helical" evidence="8">
    <location>
        <begin position="77"/>
        <end position="95"/>
    </location>
</feature>
<dbReference type="Proteomes" id="UP000011841">
    <property type="component" value="Chromosome"/>
</dbReference>
<dbReference type="GeneID" id="301818511"/>
<keyword evidence="3" id="KW-0328">Glycosyltransferase</keyword>
<proteinExistence type="predicted"/>
<feature type="transmembrane region" description="Helical" evidence="8">
    <location>
        <begin position="340"/>
        <end position="358"/>
    </location>
</feature>
<dbReference type="EMBL" id="AP012603">
    <property type="protein sequence ID" value="BAM90711.1"/>
    <property type="molecule type" value="Genomic_DNA"/>
</dbReference>
<keyword evidence="2" id="KW-1003">Cell membrane</keyword>
<dbReference type="InterPro" id="IPR050297">
    <property type="entry name" value="LipidA_mod_glycosyltrf_83"/>
</dbReference>
<feature type="transmembrane region" description="Helical" evidence="8">
    <location>
        <begin position="311"/>
        <end position="328"/>
    </location>
</feature>
<evidence type="ECO:0000256" key="6">
    <source>
        <dbReference type="ARBA" id="ARBA00022989"/>
    </source>
</evidence>
<gene>
    <name evidence="10" type="ORF">S58_47320</name>
</gene>
<keyword evidence="7 8" id="KW-0472">Membrane</keyword>
<dbReference type="InterPro" id="IPR038731">
    <property type="entry name" value="RgtA/B/C-like"/>
</dbReference>
<feature type="transmembrane region" description="Helical" evidence="8">
    <location>
        <begin position="156"/>
        <end position="187"/>
    </location>
</feature>
<dbReference type="PANTHER" id="PTHR33908:SF11">
    <property type="entry name" value="MEMBRANE PROTEIN"/>
    <property type="match status" value="1"/>
</dbReference>
<feature type="transmembrane region" description="Helical" evidence="8">
    <location>
        <begin position="12"/>
        <end position="38"/>
    </location>
</feature>
<name>M4ZB86_9BRAD</name>
<evidence type="ECO:0000256" key="3">
    <source>
        <dbReference type="ARBA" id="ARBA00022676"/>
    </source>
</evidence>
<dbReference type="RefSeq" id="WP_015667801.1">
    <property type="nucleotide sequence ID" value="NC_020453.1"/>
</dbReference>
<evidence type="ECO:0000256" key="5">
    <source>
        <dbReference type="ARBA" id="ARBA00022692"/>
    </source>
</evidence>
<keyword evidence="5 8" id="KW-0812">Transmembrane</keyword>
<keyword evidence="6 8" id="KW-1133">Transmembrane helix</keyword>
<dbReference type="eggNOG" id="COG1807">
    <property type="taxonomic scope" value="Bacteria"/>
</dbReference>
<comment type="subcellular location">
    <subcellularLocation>
        <location evidence="1">Cell membrane</location>
        <topology evidence="1">Multi-pass membrane protein</topology>
    </subcellularLocation>
</comment>
<evidence type="ECO:0000256" key="7">
    <source>
        <dbReference type="ARBA" id="ARBA00023136"/>
    </source>
</evidence>
<feature type="transmembrane region" description="Helical" evidence="8">
    <location>
        <begin position="107"/>
        <end position="128"/>
    </location>
</feature>
<dbReference type="GO" id="GO:0009103">
    <property type="term" value="P:lipopolysaccharide biosynthetic process"/>
    <property type="evidence" value="ECO:0007669"/>
    <property type="project" value="UniProtKB-ARBA"/>
</dbReference>
<dbReference type="PANTHER" id="PTHR33908">
    <property type="entry name" value="MANNOSYLTRANSFERASE YKCB-RELATED"/>
    <property type="match status" value="1"/>
</dbReference>
<evidence type="ECO:0000313" key="10">
    <source>
        <dbReference type="EMBL" id="BAM90711.1"/>
    </source>
</evidence>
<evidence type="ECO:0000256" key="2">
    <source>
        <dbReference type="ARBA" id="ARBA00022475"/>
    </source>
</evidence>
<dbReference type="HOGENOM" id="CLU_016165_1_0_5"/>
<keyword evidence="4" id="KW-0808">Transferase</keyword>
<evidence type="ECO:0000313" key="11">
    <source>
        <dbReference type="Proteomes" id="UP000011841"/>
    </source>
</evidence>
<evidence type="ECO:0000256" key="1">
    <source>
        <dbReference type="ARBA" id="ARBA00004651"/>
    </source>
</evidence>
<dbReference type="Pfam" id="PF13231">
    <property type="entry name" value="PMT_2"/>
    <property type="match status" value="1"/>
</dbReference>
<dbReference type="OrthoDB" id="9811222at2"/>
<dbReference type="AlphaFoldDB" id="M4ZB86"/>
<dbReference type="PATRIC" id="fig|1245469.3.peg.4843"/>
<evidence type="ECO:0000259" key="9">
    <source>
        <dbReference type="Pfam" id="PF13231"/>
    </source>
</evidence>
<dbReference type="KEGG" id="aol:S58_47320"/>
<feature type="transmembrane region" description="Helical" evidence="8">
    <location>
        <begin position="251"/>
        <end position="269"/>
    </location>
</feature>
<feature type="transmembrane region" description="Helical" evidence="8">
    <location>
        <begin position="199"/>
        <end position="219"/>
    </location>
</feature>
<dbReference type="GO" id="GO:0005886">
    <property type="term" value="C:plasma membrane"/>
    <property type="evidence" value="ECO:0007669"/>
    <property type="project" value="UniProtKB-SubCell"/>
</dbReference>
<evidence type="ECO:0000256" key="4">
    <source>
        <dbReference type="ARBA" id="ARBA00022679"/>
    </source>
</evidence>
<dbReference type="GO" id="GO:0016763">
    <property type="term" value="F:pentosyltransferase activity"/>
    <property type="evidence" value="ECO:0007669"/>
    <property type="project" value="TreeGrafter"/>
</dbReference>
<protein>
    <recommendedName>
        <fullName evidence="9">Glycosyltransferase RgtA/B/C/D-like domain-containing protein</fullName>
    </recommendedName>
</protein>
<accession>M4ZB86</accession>
<reference evidence="10 11" key="1">
    <citation type="journal article" date="2013" name="Appl. Environ. Microbiol.">
        <title>Genome analysis suggests that the soil oligotrophic bacterium Agromonas oligotrophica (Bradyrhizobium oligotrophicum) is a nitrogen-fixing symbiont of Aeschynomene indica.</title>
        <authorList>
            <person name="Okubo T."/>
            <person name="Fukushima S."/>
            <person name="Itakura M."/>
            <person name="Oshima K."/>
            <person name="Longtonglang A."/>
            <person name="Teaumroong N."/>
            <person name="Mitsui H."/>
            <person name="Hattori M."/>
            <person name="Hattori R."/>
            <person name="Hattori T."/>
            <person name="Minamisawa K."/>
        </authorList>
    </citation>
    <scope>NUCLEOTIDE SEQUENCE [LARGE SCALE GENOMIC DNA]</scope>
    <source>
        <strain evidence="10 11">S58</strain>
    </source>
</reference>
<feature type="transmembrane region" description="Helical" evidence="8">
    <location>
        <begin position="281"/>
        <end position="299"/>
    </location>
</feature>
<keyword evidence="11" id="KW-1185">Reference proteome</keyword>
<dbReference type="STRING" id="1245469.S58_47320"/>
<evidence type="ECO:0000256" key="8">
    <source>
        <dbReference type="SAM" id="Phobius"/>
    </source>
</evidence>
<sequence length="505" mass="55483">MIPAAGADDARLVRNVWLTIAGLVVVRLIASAVTPITFDEAYYWMWSKHLAGGYYDHPPMVAVVIRLGTMIAGDTEFGVRVVSILLGLPMSYAVYRAAEILFGRVRVAATAALLLNVTLMAAVGTLIVTPDAPLLVASSFVLLFCAKVLETGRGVWWLGVGAAVGAALLSKYTAMFFGAAILIWLLAVPKMRPWLVSPWPYLGGLVAFAIFSPVILWNADHQWVSFIKQLGRARIEDFRPVYIAELVPTQFVFATPLVFILGVMGLYALARRRAGEAASRVLVEVMVWVIVAYFFWHGLHARVEANWFAPIYPAFVVAAAAAAHLVAWQPREQRTATFCLRWALPAGIVMFVALIVQANTGWLSGYRRDATVRSVGVGWRPLAAEIEAARVRAGASCVLAMDYGTTAWLSFYLPPGTCVLQPIQRIRWVNFPEPDAGQLAGTQLFVDEAQIGPRFYVSDSFARVEKVGEAARKRGPLTIETYAFYALSQPRGEVLDRTPPPELQR</sequence>
<organism evidence="10 11">
    <name type="scientific">Bradyrhizobium oligotrophicum S58</name>
    <dbReference type="NCBI Taxonomy" id="1245469"/>
    <lineage>
        <taxon>Bacteria</taxon>
        <taxon>Pseudomonadati</taxon>
        <taxon>Pseudomonadota</taxon>
        <taxon>Alphaproteobacteria</taxon>
        <taxon>Hyphomicrobiales</taxon>
        <taxon>Nitrobacteraceae</taxon>
        <taxon>Bradyrhizobium</taxon>
    </lineage>
</organism>
<feature type="domain" description="Glycosyltransferase RgtA/B/C/D-like" evidence="9">
    <location>
        <begin position="56"/>
        <end position="217"/>
    </location>
</feature>